<reference evidence="2 3" key="1">
    <citation type="submission" date="2019-10" db="EMBL/GenBank/DDBJ databases">
        <title>Pseudopuniceibacterium sp. HQ09 islated from Antarctica.</title>
        <authorList>
            <person name="Liao L."/>
            <person name="Su S."/>
            <person name="Chen B."/>
            <person name="Yu Y."/>
        </authorList>
    </citation>
    <scope>NUCLEOTIDE SEQUENCE [LARGE SCALE GENOMIC DNA]</scope>
    <source>
        <strain evidence="2 3">HQ09</strain>
    </source>
</reference>
<feature type="domain" description="Calcineurin-like phosphoesterase" evidence="1">
    <location>
        <begin position="46"/>
        <end position="289"/>
    </location>
</feature>
<dbReference type="PANTHER" id="PTHR37844:SF2">
    <property type="entry name" value="SER_THR PROTEIN PHOSPHATASE SUPERFAMILY (AFU_ORTHOLOGUE AFUA_1G14840)"/>
    <property type="match status" value="1"/>
</dbReference>
<dbReference type="AlphaFoldDB" id="A0A7L9WRJ2"/>
<evidence type="ECO:0000313" key="3">
    <source>
        <dbReference type="Proteomes" id="UP000594118"/>
    </source>
</evidence>
<dbReference type="GO" id="GO:0016787">
    <property type="term" value="F:hydrolase activity"/>
    <property type="evidence" value="ECO:0007669"/>
    <property type="project" value="InterPro"/>
</dbReference>
<protein>
    <recommendedName>
        <fullName evidence="1">Calcineurin-like phosphoesterase domain-containing protein</fullName>
    </recommendedName>
</protein>
<dbReference type="InterPro" id="IPR004843">
    <property type="entry name" value="Calcineurin-like_PHP"/>
</dbReference>
<proteinExistence type="predicted"/>
<organism evidence="2 3">
    <name type="scientific">Pseudooceanicola spongiae</name>
    <dbReference type="NCBI Taxonomy" id="2613965"/>
    <lineage>
        <taxon>Bacteria</taxon>
        <taxon>Pseudomonadati</taxon>
        <taxon>Pseudomonadota</taxon>
        <taxon>Alphaproteobacteria</taxon>
        <taxon>Rhodobacterales</taxon>
        <taxon>Paracoccaceae</taxon>
        <taxon>Pseudooceanicola</taxon>
    </lineage>
</organism>
<dbReference type="InterPro" id="IPR029052">
    <property type="entry name" value="Metallo-depent_PP-like"/>
</dbReference>
<name>A0A7L9WRJ2_9RHOB</name>
<keyword evidence="3" id="KW-1185">Reference proteome</keyword>
<gene>
    <name evidence="2" type="ORF">F3W81_17940</name>
</gene>
<dbReference type="Gene3D" id="3.60.21.10">
    <property type="match status" value="1"/>
</dbReference>
<dbReference type="PANTHER" id="PTHR37844">
    <property type="entry name" value="SER/THR PROTEIN PHOSPHATASE SUPERFAMILY (AFU_ORTHOLOGUE AFUA_1G14840)"/>
    <property type="match status" value="1"/>
</dbReference>
<dbReference type="Pfam" id="PF00149">
    <property type="entry name" value="Metallophos"/>
    <property type="match status" value="1"/>
</dbReference>
<evidence type="ECO:0000259" key="1">
    <source>
        <dbReference type="Pfam" id="PF00149"/>
    </source>
</evidence>
<dbReference type="Proteomes" id="UP000594118">
    <property type="component" value="Chromosome"/>
</dbReference>
<sequence length="336" mass="37744">MSWSLEGTALWPNHGPADRRVRVFFSLWEANLSDPSILEIPNHGGPVAIIADLHFKSYSQYGCNPFASLGLEACFHQQNLDALIVAGDLSDIFGPSLQDALAYLTRYVPADRIFVLPGNHDYYNTRLDDDAPLRELVRAHGSWYVQKAELRHRGDRYFCATLWTDFNVLGAPDVGKEVAQRLMRDYKVISIAAPGGDMRDVDVEQAHRLRPITPDDTIAVHQNHRDWLTERLAEPHFSPKGRTFVVSHHGPHLSAAGPTGRLTSAFHSNLEDLLRAHDIDCWYFGHSHRRLSAMIAGTRIQNVSLGYPNEKHGDAEDDLTRVCFVPATRQPLRSAV</sequence>
<evidence type="ECO:0000313" key="2">
    <source>
        <dbReference type="EMBL" id="QOL82533.1"/>
    </source>
</evidence>
<accession>A0A7L9WRJ2</accession>
<dbReference type="EMBL" id="CP045201">
    <property type="protein sequence ID" value="QOL82533.1"/>
    <property type="molecule type" value="Genomic_DNA"/>
</dbReference>
<dbReference type="SUPFAM" id="SSF56300">
    <property type="entry name" value="Metallo-dependent phosphatases"/>
    <property type="match status" value="1"/>
</dbReference>
<dbReference type="KEGG" id="pshq:F3W81_17940"/>